<evidence type="ECO:0000313" key="2">
    <source>
        <dbReference type="Proteomes" id="UP001500037"/>
    </source>
</evidence>
<evidence type="ECO:0000313" key="1">
    <source>
        <dbReference type="EMBL" id="GAA1239143.1"/>
    </source>
</evidence>
<keyword evidence="2" id="KW-1185">Reference proteome</keyword>
<gene>
    <name evidence="1" type="ORF">GCM10009665_32030</name>
</gene>
<comment type="caution">
    <text evidence="1">The sequence shown here is derived from an EMBL/GenBank/DDBJ whole genome shotgun (WGS) entry which is preliminary data.</text>
</comment>
<protein>
    <submittedName>
        <fullName evidence="1">Uncharacterized protein</fullName>
    </submittedName>
</protein>
<proteinExistence type="predicted"/>
<dbReference type="Proteomes" id="UP001500037">
    <property type="component" value="Unassembled WGS sequence"/>
</dbReference>
<dbReference type="RefSeq" id="WP_344442272.1">
    <property type="nucleotide sequence ID" value="NZ_BAAALF010000048.1"/>
</dbReference>
<name>A0ABP4GUR2_9ACTN</name>
<accession>A0ABP4GUR2</accession>
<sequence>MPLTPAENPSADSAADPFAEPRSALLTAWGNSLLAGFAPPDHVVEEVVRDDERHRVVDLPGEPAGELHGLTWALGRLRVLGVRGLRLALPAEGHPLGLTGPAPFNLAALDAGEAVLAVGAPVGLVPQVEVYGPPGDQATTVLWRCHEVQQGPPADVPSLYEAERELADGLREATALLARLDVAGAGPQALRALEQYRRRGHSQLLAPGYPPRAVRVLESARQVSALLTIAAGGHGAAVSAGEMAARAAALTPLRRTARRAQVAAYNALVDEAP</sequence>
<organism evidence="1 2">
    <name type="scientific">Kitasatospora nipponensis</name>
    <dbReference type="NCBI Taxonomy" id="258049"/>
    <lineage>
        <taxon>Bacteria</taxon>
        <taxon>Bacillati</taxon>
        <taxon>Actinomycetota</taxon>
        <taxon>Actinomycetes</taxon>
        <taxon>Kitasatosporales</taxon>
        <taxon>Streptomycetaceae</taxon>
        <taxon>Kitasatospora</taxon>
    </lineage>
</organism>
<dbReference type="EMBL" id="BAAALF010000048">
    <property type="protein sequence ID" value="GAA1239143.1"/>
    <property type="molecule type" value="Genomic_DNA"/>
</dbReference>
<reference evidence="2" key="1">
    <citation type="journal article" date="2019" name="Int. J. Syst. Evol. Microbiol.">
        <title>The Global Catalogue of Microorganisms (GCM) 10K type strain sequencing project: providing services to taxonomists for standard genome sequencing and annotation.</title>
        <authorList>
            <consortium name="The Broad Institute Genomics Platform"/>
            <consortium name="The Broad Institute Genome Sequencing Center for Infectious Disease"/>
            <person name="Wu L."/>
            <person name="Ma J."/>
        </authorList>
    </citation>
    <scope>NUCLEOTIDE SEQUENCE [LARGE SCALE GENOMIC DNA]</scope>
    <source>
        <strain evidence="2">JCM 13004</strain>
    </source>
</reference>